<evidence type="ECO:0000259" key="2">
    <source>
        <dbReference type="Pfam" id="PF13690"/>
    </source>
</evidence>
<keyword evidence="1" id="KW-0145">Chemotaxis</keyword>
<dbReference type="InterPro" id="IPR028976">
    <property type="entry name" value="CheC-like_sf"/>
</dbReference>
<organism evidence="3 4">
    <name type="scientific">Acetomicrobium flavidum</name>
    <dbReference type="NCBI Taxonomy" id="49896"/>
    <lineage>
        <taxon>Bacteria</taxon>
        <taxon>Thermotogati</taxon>
        <taxon>Synergistota</taxon>
        <taxon>Synergistia</taxon>
        <taxon>Synergistales</taxon>
        <taxon>Acetomicrobiaceae</taxon>
        <taxon>Acetomicrobium</taxon>
    </lineage>
</organism>
<reference evidence="3 4" key="1">
    <citation type="submission" date="2016-11" db="EMBL/GenBank/DDBJ databases">
        <authorList>
            <person name="Varghese N."/>
            <person name="Submissions S."/>
        </authorList>
    </citation>
    <scope>NUCLEOTIDE SEQUENCE [LARGE SCALE GENOMIC DNA]</scope>
    <source>
        <strain evidence="3 4">DSM 20664</strain>
    </source>
</reference>
<keyword evidence="4" id="KW-1185">Reference proteome</keyword>
<dbReference type="Gene3D" id="3.40.1550.10">
    <property type="entry name" value="CheC-like"/>
    <property type="match status" value="1"/>
</dbReference>
<gene>
    <name evidence="3" type="ORF">SAMN05444368_1558</name>
</gene>
<sequence length="162" mass="17056">MTDTAVVAKIVNSFGKALIDVCKSMGIEVSLDKSNISSDSRFPNNRAAALIGFVTPTIKGTIGLLVEEPSFNEIVTVMSGGSIVPSLSDSLALSVIGELANMTSGRAFIQSNTSEISITPPQLLTGELIMAVPSAEDTVRSFTLPFTMRSGNKIYLVLTINA</sequence>
<proteinExistence type="predicted"/>
<comment type="caution">
    <text evidence="3">The sequence shown here is derived from an EMBL/GenBank/DDBJ whole genome shotgun (WGS) entry which is preliminary data.</text>
</comment>
<dbReference type="Proteomes" id="UP000185093">
    <property type="component" value="Unassembled WGS sequence"/>
</dbReference>
<protein>
    <submittedName>
        <fullName evidence="3">Chemotaxis protein CheX</fullName>
    </submittedName>
</protein>
<accession>A0ABY1JEG7</accession>
<name>A0ABY1JEG7_9BACT</name>
<dbReference type="Pfam" id="PF13690">
    <property type="entry name" value="CheX"/>
    <property type="match status" value="1"/>
</dbReference>
<dbReference type="RefSeq" id="WP_074199815.1">
    <property type="nucleotide sequence ID" value="NZ_FSQZ01000001.1"/>
</dbReference>
<dbReference type="InterPro" id="IPR028051">
    <property type="entry name" value="CheX-like_dom"/>
</dbReference>
<evidence type="ECO:0000313" key="4">
    <source>
        <dbReference type="Proteomes" id="UP000185093"/>
    </source>
</evidence>
<dbReference type="EMBL" id="FSQZ01000001">
    <property type="protein sequence ID" value="SIN72955.1"/>
    <property type="molecule type" value="Genomic_DNA"/>
</dbReference>
<evidence type="ECO:0000313" key="3">
    <source>
        <dbReference type="EMBL" id="SIN72955.1"/>
    </source>
</evidence>
<evidence type="ECO:0000256" key="1">
    <source>
        <dbReference type="ARBA" id="ARBA00022500"/>
    </source>
</evidence>
<dbReference type="SUPFAM" id="SSF103039">
    <property type="entry name" value="CheC-like"/>
    <property type="match status" value="1"/>
</dbReference>
<feature type="domain" description="Chemotaxis phosphatase CheX-like" evidence="2">
    <location>
        <begin position="49"/>
        <end position="137"/>
    </location>
</feature>